<dbReference type="AlphaFoldDB" id="A0A1V3W8V7"/>
<feature type="region of interest" description="Disordered" evidence="1">
    <location>
        <begin position="1"/>
        <end position="37"/>
    </location>
</feature>
<sequence length="66" mass="7234">MPELVTLPVRVSRRRRPARDDGARGPSPPPPCPQQAPARFIAANPNQQSRCAAPINRAWARVSVPK</sequence>
<accession>A0A1V3W8V7</accession>
<protein>
    <submittedName>
        <fullName evidence="2">Uncharacterized protein</fullName>
    </submittedName>
</protein>
<comment type="caution">
    <text evidence="2">The sequence shown here is derived from an EMBL/GenBank/DDBJ whole genome shotgun (WGS) entry which is preliminary data.</text>
</comment>
<gene>
    <name evidence="2" type="ORF">BZL30_9482</name>
</gene>
<reference evidence="2 3" key="1">
    <citation type="submission" date="2017-02" db="EMBL/GenBank/DDBJ databases">
        <title>Complete genome sequences of Mycobacterium kansasii strains isolated from rhesus macaques.</title>
        <authorList>
            <person name="Panda A."/>
            <person name="Nagaraj S."/>
            <person name="Zhao X."/>
            <person name="Tettelin H."/>
            <person name="Detolla L.J."/>
        </authorList>
    </citation>
    <scope>NUCLEOTIDE SEQUENCE [LARGE SCALE GENOMIC DNA]</scope>
    <source>
        <strain evidence="2 3">11-3813</strain>
    </source>
</reference>
<evidence type="ECO:0000256" key="1">
    <source>
        <dbReference type="SAM" id="MobiDB-lite"/>
    </source>
</evidence>
<dbReference type="EMBL" id="MVBM01000019">
    <property type="protein sequence ID" value="OOK63414.1"/>
    <property type="molecule type" value="Genomic_DNA"/>
</dbReference>
<name>A0A1V3W8V7_MYCKA</name>
<evidence type="ECO:0000313" key="3">
    <source>
        <dbReference type="Proteomes" id="UP000189229"/>
    </source>
</evidence>
<proteinExistence type="predicted"/>
<dbReference type="Proteomes" id="UP000189229">
    <property type="component" value="Unassembled WGS sequence"/>
</dbReference>
<evidence type="ECO:0000313" key="2">
    <source>
        <dbReference type="EMBL" id="OOK63414.1"/>
    </source>
</evidence>
<organism evidence="2 3">
    <name type="scientific">Mycobacterium kansasii</name>
    <dbReference type="NCBI Taxonomy" id="1768"/>
    <lineage>
        <taxon>Bacteria</taxon>
        <taxon>Bacillati</taxon>
        <taxon>Actinomycetota</taxon>
        <taxon>Actinomycetes</taxon>
        <taxon>Mycobacteriales</taxon>
        <taxon>Mycobacteriaceae</taxon>
        <taxon>Mycobacterium</taxon>
    </lineage>
</organism>